<organism evidence="2 4">
    <name type="scientific">Pseudomonas tohonis</name>
    <dbReference type="NCBI Taxonomy" id="2725477"/>
    <lineage>
        <taxon>Bacteria</taxon>
        <taxon>Pseudomonadati</taxon>
        <taxon>Pseudomonadota</taxon>
        <taxon>Gammaproteobacteria</taxon>
        <taxon>Pseudomonadales</taxon>
        <taxon>Pseudomonadaceae</taxon>
        <taxon>Pseudomonas</taxon>
    </lineage>
</organism>
<accession>A0A6J4E1S0</accession>
<feature type="chain" id="PRO_5026804675" description="DUF3142 domain-containing protein" evidence="1">
    <location>
        <begin position="26"/>
        <end position="402"/>
    </location>
</feature>
<reference evidence="2 4" key="1">
    <citation type="submission" date="2020-05" db="EMBL/GenBank/DDBJ databases">
        <title>Characterization of novel class B3 metallo-beta-lactamase from novel Pseudomonas species.</title>
        <authorList>
            <person name="Yamada K."/>
            <person name="Aoki K."/>
            <person name="Ishii Y."/>
        </authorList>
    </citation>
    <scope>NUCLEOTIDE SEQUENCE [LARGE SCALE GENOMIC DNA]</scope>
    <source>
        <strain evidence="2 4">TUM18999</strain>
        <strain evidence="3 5">TUM20286</strain>
    </source>
</reference>
<dbReference type="AlphaFoldDB" id="A0A6J4E1S0"/>
<name>A0A6J4E1S0_9PSED</name>
<gene>
    <name evidence="2" type="ORF">TUM18999_11250</name>
    <name evidence="3" type="ORF">TUM20286_31310</name>
</gene>
<proteinExistence type="predicted"/>
<feature type="signal peptide" evidence="1">
    <location>
        <begin position="1"/>
        <end position="25"/>
    </location>
</feature>
<evidence type="ECO:0000313" key="4">
    <source>
        <dbReference type="Proteomes" id="UP000509383"/>
    </source>
</evidence>
<evidence type="ECO:0000313" key="3">
    <source>
        <dbReference type="EMBL" id="GJN53379.1"/>
    </source>
</evidence>
<evidence type="ECO:0000256" key="1">
    <source>
        <dbReference type="SAM" id="SignalP"/>
    </source>
</evidence>
<dbReference type="InterPro" id="IPR021488">
    <property type="entry name" value="DUF3142"/>
</dbReference>
<evidence type="ECO:0000313" key="5">
    <source>
        <dbReference type="Proteomes" id="UP001054892"/>
    </source>
</evidence>
<dbReference type="PROSITE" id="PS51257">
    <property type="entry name" value="PROKAR_LIPOPROTEIN"/>
    <property type="match status" value="1"/>
</dbReference>
<dbReference type="RefSeq" id="WP_173173450.1">
    <property type="nucleotide sequence ID" value="NZ_AP023189.1"/>
</dbReference>
<sequence length="402" mass="43571">MYGLPRRRIAALLCLLALAAGCREAVSPPLDQQLYIWQRQWLPAHADALARSRHDFSTLRVLALQAHPGAGWSRVKVDSALLRRDGRPLVAVVRLDGQLPQLDAQRAREEITALLAEWKAAGLAPQALEIDHDCASARLPGYTRFLAELRQALPAGMHLGITALPAWLSSPDLDALLAQVDGSALQVHGVSAPEQGLFDADKALDWARRWSERSDRPFLLALPAYGAGLIAGTGGAQVESEAPLGLAGERRELSADPRQVAGLLDTLRRDRPEHLAGLIWFRLPLAGDRRAWPYATLRAVALGEPLAAELRVTVGQPANPGSLHEFSLTNAGNIPAPLPGRVEITARDCQAFDALPGYRMQRSNTGLVLERQARADLAAGQRRALGWARCSELDQGGIHVRP</sequence>
<evidence type="ECO:0008006" key="6">
    <source>
        <dbReference type="Google" id="ProtNLM"/>
    </source>
</evidence>
<dbReference type="Pfam" id="PF11340">
    <property type="entry name" value="DUF3142"/>
    <property type="match status" value="1"/>
</dbReference>
<dbReference type="EMBL" id="AP023189">
    <property type="protein sequence ID" value="BCG22934.1"/>
    <property type="molecule type" value="Genomic_DNA"/>
</dbReference>
<keyword evidence="5" id="KW-1185">Reference proteome</keyword>
<protein>
    <recommendedName>
        <fullName evidence="6">DUF3142 domain-containing protein</fullName>
    </recommendedName>
</protein>
<dbReference type="EMBL" id="BQKM01000006">
    <property type="protein sequence ID" value="GJN53379.1"/>
    <property type="molecule type" value="Genomic_DNA"/>
</dbReference>
<keyword evidence="1" id="KW-0732">Signal</keyword>
<evidence type="ECO:0000313" key="2">
    <source>
        <dbReference type="EMBL" id="BCG22934.1"/>
    </source>
</evidence>
<dbReference type="KEGG" id="ptw:TUM18999_11250"/>
<dbReference type="Proteomes" id="UP000509383">
    <property type="component" value="Chromosome"/>
</dbReference>
<dbReference type="Proteomes" id="UP001054892">
    <property type="component" value="Unassembled WGS sequence"/>
</dbReference>